<feature type="compositionally biased region" description="Polar residues" evidence="2">
    <location>
        <begin position="204"/>
        <end position="222"/>
    </location>
</feature>
<proteinExistence type="predicted"/>
<dbReference type="PANTHER" id="PTHR36437:SF2">
    <property type="entry name" value="GLYOXALASE_BLEOMYCIN RESISTANCE PROTEIN_DIOXYGENASE"/>
    <property type="match status" value="1"/>
</dbReference>
<dbReference type="CDD" id="cd07263">
    <property type="entry name" value="VOC_like"/>
    <property type="match status" value="1"/>
</dbReference>
<comment type="caution">
    <text evidence="4">The sequence shown here is derived from an EMBL/GenBank/DDBJ whole genome shotgun (WGS) entry which is preliminary data.</text>
</comment>
<dbReference type="SUPFAM" id="SSF57701">
    <property type="entry name" value="Zn2/Cys6 DNA-binding domain"/>
    <property type="match status" value="1"/>
</dbReference>
<feature type="region of interest" description="Disordered" evidence="2">
    <location>
        <begin position="193"/>
        <end position="227"/>
    </location>
</feature>
<dbReference type="PANTHER" id="PTHR36437">
    <property type="entry name" value="GLYOXALASE/BLEOMYCIN RESISTANCE PROTEIN/DIOXYGENASE"/>
    <property type="match status" value="1"/>
</dbReference>
<dbReference type="GO" id="GO:0008270">
    <property type="term" value="F:zinc ion binding"/>
    <property type="evidence" value="ECO:0007669"/>
    <property type="project" value="InterPro"/>
</dbReference>
<keyword evidence="1" id="KW-0539">Nucleus</keyword>
<dbReference type="Pfam" id="PF00903">
    <property type="entry name" value="Glyoxalase"/>
    <property type="match status" value="1"/>
</dbReference>
<evidence type="ECO:0000313" key="5">
    <source>
        <dbReference type="Proteomes" id="UP000286045"/>
    </source>
</evidence>
<protein>
    <recommendedName>
        <fullName evidence="3">VOC domain-containing protein</fullName>
    </recommendedName>
</protein>
<feature type="compositionally biased region" description="Basic and acidic residues" evidence="2">
    <location>
        <begin position="438"/>
        <end position="447"/>
    </location>
</feature>
<evidence type="ECO:0000259" key="3">
    <source>
        <dbReference type="PROSITE" id="PS51819"/>
    </source>
</evidence>
<reference evidence="4 5" key="1">
    <citation type="submission" date="2018-12" db="EMBL/GenBank/DDBJ databases">
        <title>Draft genome sequence of Xylaria grammica IHI A82.</title>
        <authorList>
            <person name="Buettner E."/>
            <person name="Kellner H."/>
        </authorList>
    </citation>
    <scope>NUCLEOTIDE SEQUENCE [LARGE SCALE GENOMIC DNA]</scope>
    <source>
        <strain evidence="4 5">IHI A82</strain>
    </source>
</reference>
<evidence type="ECO:0000256" key="2">
    <source>
        <dbReference type="SAM" id="MobiDB-lite"/>
    </source>
</evidence>
<dbReference type="InterPro" id="IPR037523">
    <property type="entry name" value="VOC_core"/>
</dbReference>
<dbReference type="SUPFAM" id="SSF54593">
    <property type="entry name" value="Glyoxalase/Bleomycin resistance protein/Dihydroxybiphenyl dioxygenase"/>
    <property type="match status" value="1"/>
</dbReference>
<dbReference type="InterPro" id="IPR004360">
    <property type="entry name" value="Glyas_Fos-R_dOase_dom"/>
</dbReference>
<dbReference type="Proteomes" id="UP000286045">
    <property type="component" value="Unassembled WGS sequence"/>
</dbReference>
<dbReference type="PROSITE" id="PS51819">
    <property type="entry name" value="VOC"/>
    <property type="match status" value="1"/>
</dbReference>
<gene>
    <name evidence="4" type="ORF">EKO27_g929</name>
</gene>
<organism evidence="4 5">
    <name type="scientific">Xylaria grammica</name>
    <dbReference type="NCBI Taxonomy" id="363999"/>
    <lineage>
        <taxon>Eukaryota</taxon>
        <taxon>Fungi</taxon>
        <taxon>Dikarya</taxon>
        <taxon>Ascomycota</taxon>
        <taxon>Pezizomycotina</taxon>
        <taxon>Sordariomycetes</taxon>
        <taxon>Xylariomycetidae</taxon>
        <taxon>Xylariales</taxon>
        <taxon>Xylariaceae</taxon>
        <taxon>Xylaria</taxon>
    </lineage>
</organism>
<dbReference type="CDD" id="cd00067">
    <property type="entry name" value="GAL4"/>
    <property type="match status" value="1"/>
</dbReference>
<dbReference type="AlphaFoldDB" id="A0A439DIF5"/>
<dbReference type="InterPro" id="IPR001138">
    <property type="entry name" value="Zn2Cys6_DnaBD"/>
</dbReference>
<evidence type="ECO:0000313" key="4">
    <source>
        <dbReference type="EMBL" id="RWA14174.1"/>
    </source>
</evidence>
<dbReference type="GO" id="GO:0000981">
    <property type="term" value="F:DNA-binding transcription factor activity, RNA polymerase II-specific"/>
    <property type="evidence" value="ECO:0007669"/>
    <property type="project" value="InterPro"/>
</dbReference>
<feature type="region of interest" description="Disordered" evidence="2">
    <location>
        <begin position="243"/>
        <end position="297"/>
    </location>
</feature>
<feature type="domain" description="VOC" evidence="3">
    <location>
        <begin position="514"/>
        <end position="637"/>
    </location>
</feature>
<feature type="region of interest" description="Disordered" evidence="2">
    <location>
        <begin position="423"/>
        <end position="447"/>
    </location>
</feature>
<dbReference type="STRING" id="363999.A0A439DIF5"/>
<dbReference type="InterPro" id="IPR029068">
    <property type="entry name" value="Glyas_Bleomycin-R_OHBP_Dase"/>
</dbReference>
<feature type="compositionally biased region" description="Polar residues" evidence="2">
    <location>
        <begin position="252"/>
        <end position="285"/>
    </location>
</feature>
<accession>A0A439DIF5</accession>
<evidence type="ECO:0000256" key="1">
    <source>
        <dbReference type="ARBA" id="ARBA00023242"/>
    </source>
</evidence>
<dbReference type="EMBL" id="RYZI01000012">
    <property type="protein sequence ID" value="RWA14174.1"/>
    <property type="molecule type" value="Genomic_DNA"/>
</dbReference>
<name>A0A439DIF5_9PEZI</name>
<dbReference type="Gene3D" id="3.10.180.10">
    <property type="entry name" value="2,3-Dihydroxybiphenyl 1,2-Dioxygenase, domain 1"/>
    <property type="match status" value="1"/>
</dbReference>
<sequence>MEGNTVPINYLSKSLVVKLKLIQGDSDAFSDVLGLINEYEGKSASFGTNILAFNLGAKLTGSRLLKAMEGAFEGSITTTPPQNQFTPDPVTWLDIVDFAKSHPQEFQLSSTSTGLRYCQFPLKGVQVEIGEDDWRLIVSGALDRFKLVPPQPLEEDETAELATVEIIEQRLQVLIKKADEVARRARQLNYHLSGRKASIHSRHPSQPGSTSGFQTINTTRQAGANPGYDLHSDLLQQFMAPAAQPPNHRVPSASSLPPTPNPMSTASSTPRTSVQQHNFMNSNRPSPGYVSESTVRDSEEENRILVTSRIEKMARGDVIRPPCDRCRRLKTQCIKHLTACQGCTKKHTKCTWKKLTEEEITLLKGEMSGEGDEDEEEVRDVPWKNSFASPPQPSGIGDLVAGVERVGDCTGNQSGSRLVIGRQTDEVWRKGPNNSSLNRDDSMDIDSNSRQRYTTEDAANYPAMQGTWLDSRIRQVASAASAHADAVHWWGAEGLPSRYFAYTSARKTTMANRSLFQVTLVVDDYDRAKAYYCGVLGFDCVEDIPQGEDKRWVVLKPGKDGAAIVLAKATTDTQKSTIGKQTGGRVGFFLATDDFLRDHKSFLEKGVKFLEQPRTMPYGTVAVFEDLYGNTWDFIEPAKGG</sequence>
<dbReference type="InterPro" id="IPR036864">
    <property type="entry name" value="Zn2-C6_fun-type_DNA-bd_sf"/>
</dbReference>
<keyword evidence="5" id="KW-1185">Reference proteome</keyword>
<feature type="compositionally biased region" description="Basic residues" evidence="2">
    <location>
        <begin position="193"/>
        <end position="203"/>
    </location>
</feature>